<dbReference type="Gene3D" id="1.10.260.40">
    <property type="entry name" value="lambda repressor-like DNA-binding domains"/>
    <property type="match status" value="1"/>
</dbReference>
<dbReference type="Pfam" id="PF00356">
    <property type="entry name" value="LacI"/>
    <property type="match status" value="1"/>
</dbReference>
<sequence length="344" mass="37638">MTTPTIKDIASICGVSVSTVSRAINDAEGISSTTRRKILATIKKTGYVPDANARNLKISKNKIIAVLIKGITNPFFTPLIKVIEEEISKTDYSFVLTKVEEHLSEVDVATRVVKTLKPEGIIFLGGHFVSDRKELNAIGVPYSMTTIVNKDIINKNSTCVGIDDYKESARMVDYLVSLGHKKIAFIAARSDDLSIGHLRLEGYKKALAKHGIAFDQSLVIYPPKGLNPYSLYHGYESGKKIVKDGLDCTAIFAISDLVAIGAIKALNDMGKSVPGDFSVAGFDGLEINEFLIHPITTIAQPTSKIAYTSVKELFKIINKKEYNEVTSFDADLFIGETTAEIRKV</sequence>
<dbReference type="InterPro" id="IPR028082">
    <property type="entry name" value="Peripla_BP_I"/>
</dbReference>
<dbReference type="Gene3D" id="3.40.50.2300">
    <property type="match status" value="2"/>
</dbReference>
<accession>A0A095ZA92</accession>
<dbReference type="EMBL" id="JRMW01000015">
    <property type="protein sequence ID" value="KGF05364.1"/>
    <property type="molecule type" value="Genomic_DNA"/>
</dbReference>
<dbReference type="PRINTS" id="PR00036">
    <property type="entry name" value="HTHLACI"/>
</dbReference>
<evidence type="ECO:0000256" key="3">
    <source>
        <dbReference type="ARBA" id="ARBA00023163"/>
    </source>
</evidence>
<dbReference type="CDD" id="cd06267">
    <property type="entry name" value="PBP1_LacI_sugar_binding-like"/>
    <property type="match status" value="1"/>
</dbReference>
<dbReference type="SUPFAM" id="SSF53822">
    <property type="entry name" value="Periplasmic binding protein-like I"/>
    <property type="match status" value="1"/>
</dbReference>
<reference evidence="5 6" key="1">
    <citation type="submission" date="2014-07" db="EMBL/GenBank/DDBJ databases">
        <authorList>
            <person name="McCorrison J."/>
            <person name="Sanka R."/>
            <person name="Torralba M."/>
            <person name="Gillis M."/>
            <person name="Haft D.H."/>
            <person name="Methe B."/>
            <person name="Sutton G."/>
            <person name="Nelson K.E."/>
        </authorList>
    </citation>
    <scope>NUCLEOTIDE SEQUENCE [LARGE SCALE GENOMIC DNA]</scope>
    <source>
        <strain evidence="5 6">S7-1-13</strain>
    </source>
</reference>
<organism evidence="5 6">
    <name type="scientific">Anaerococcus lactolyticus S7-1-13</name>
    <dbReference type="NCBI Taxonomy" id="1284686"/>
    <lineage>
        <taxon>Bacteria</taxon>
        <taxon>Bacillati</taxon>
        <taxon>Bacillota</taxon>
        <taxon>Tissierellia</taxon>
        <taxon>Tissierellales</taxon>
        <taxon>Peptoniphilaceae</taxon>
        <taxon>Anaerococcus</taxon>
    </lineage>
</organism>
<protein>
    <submittedName>
        <fullName evidence="5">PurR family transcriptional regulator</fullName>
    </submittedName>
</protein>
<name>A0A095ZA92_9FIRM</name>
<dbReference type="PROSITE" id="PS50932">
    <property type="entry name" value="HTH_LACI_2"/>
    <property type="match status" value="1"/>
</dbReference>
<dbReference type="GO" id="GO:0003700">
    <property type="term" value="F:DNA-binding transcription factor activity"/>
    <property type="evidence" value="ECO:0007669"/>
    <property type="project" value="TreeGrafter"/>
</dbReference>
<dbReference type="SMART" id="SM00354">
    <property type="entry name" value="HTH_LACI"/>
    <property type="match status" value="1"/>
</dbReference>
<dbReference type="PANTHER" id="PTHR30146">
    <property type="entry name" value="LACI-RELATED TRANSCRIPTIONAL REPRESSOR"/>
    <property type="match status" value="1"/>
</dbReference>
<evidence type="ECO:0000256" key="1">
    <source>
        <dbReference type="ARBA" id="ARBA00023015"/>
    </source>
</evidence>
<dbReference type="InterPro" id="IPR046335">
    <property type="entry name" value="LacI/GalR-like_sensor"/>
</dbReference>
<dbReference type="InterPro" id="IPR000843">
    <property type="entry name" value="HTH_LacI"/>
</dbReference>
<dbReference type="eggNOG" id="COG1609">
    <property type="taxonomic scope" value="Bacteria"/>
</dbReference>
<gene>
    <name evidence="5" type="ORF">HMPREF1630_00630</name>
</gene>
<comment type="caution">
    <text evidence="5">The sequence shown here is derived from an EMBL/GenBank/DDBJ whole genome shotgun (WGS) entry which is preliminary data.</text>
</comment>
<evidence type="ECO:0000259" key="4">
    <source>
        <dbReference type="PROSITE" id="PS50932"/>
    </source>
</evidence>
<keyword evidence="2" id="KW-0238">DNA-binding</keyword>
<dbReference type="InterPro" id="IPR010982">
    <property type="entry name" value="Lambda_DNA-bd_dom_sf"/>
</dbReference>
<dbReference type="SUPFAM" id="SSF47413">
    <property type="entry name" value="lambda repressor-like DNA-binding domains"/>
    <property type="match status" value="1"/>
</dbReference>
<dbReference type="CDD" id="cd01392">
    <property type="entry name" value="HTH_LacI"/>
    <property type="match status" value="1"/>
</dbReference>
<dbReference type="RefSeq" id="WP_037326064.1">
    <property type="nucleotide sequence ID" value="NZ_JRMW01000015.1"/>
</dbReference>
<keyword evidence="1" id="KW-0805">Transcription regulation</keyword>
<evidence type="ECO:0000313" key="6">
    <source>
        <dbReference type="Proteomes" id="UP000029579"/>
    </source>
</evidence>
<evidence type="ECO:0000256" key="2">
    <source>
        <dbReference type="ARBA" id="ARBA00023125"/>
    </source>
</evidence>
<dbReference type="Pfam" id="PF13377">
    <property type="entry name" value="Peripla_BP_3"/>
    <property type="match status" value="1"/>
</dbReference>
<feature type="domain" description="HTH lacI-type" evidence="4">
    <location>
        <begin position="4"/>
        <end position="58"/>
    </location>
</feature>
<keyword evidence="3" id="KW-0804">Transcription</keyword>
<dbReference type="GO" id="GO:0000976">
    <property type="term" value="F:transcription cis-regulatory region binding"/>
    <property type="evidence" value="ECO:0007669"/>
    <property type="project" value="TreeGrafter"/>
</dbReference>
<dbReference type="OrthoDB" id="369222at2"/>
<dbReference type="Proteomes" id="UP000029579">
    <property type="component" value="Unassembled WGS sequence"/>
</dbReference>
<evidence type="ECO:0000313" key="5">
    <source>
        <dbReference type="EMBL" id="KGF05364.1"/>
    </source>
</evidence>
<dbReference type="AlphaFoldDB" id="A0A095ZA92"/>
<dbReference type="PANTHER" id="PTHR30146:SF109">
    <property type="entry name" value="HTH-TYPE TRANSCRIPTIONAL REGULATOR GALS"/>
    <property type="match status" value="1"/>
</dbReference>
<proteinExistence type="predicted"/>